<keyword evidence="3" id="KW-1185">Reference proteome</keyword>
<dbReference type="RefSeq" id="WP_009945514.1">
    <property type="nucleotide sequence ID" value="NZ_BAAAGS010000005.1"/>
</dbReference>
<dbReference type="InterPro" id="IPR008651">
    <property type="entry name" value="Uncharacterised_HicB"/>
</dbReference>
<evidence type="ECO:0008006" key="4">
    <source>
        <dbReference type="Google" id="ProtNLM"/>
    </source>
</evidence>
<evidence type="ECO:0000256" key="1">
    <source>
        <dbReference type="SAM" id="MobiDB-lite"/>
    </source>
</evidence>
<sequence length="182" mass="19320">MDLTPFVDNLRRELAVAADAGGEDARALAERLTAPLESAARLTLLNALTAAAEEITRDLAPGSVDVRLRGLNPDFVVTAPSSEQPPDDAPEGPAAPVGAPPAESGEGTHAAAGAEDGPTSRINFRLPEQLKLRVEEAAAREGLSVNAWLTRAVATTLRGDDRGIRSRKRDHWGGQRYTGWVR</sequence>
<evidence type="ECO:0000313" key="3">
    <source>
        <dbReference type="Proteomes" id="UP001500729"/>
    </source>
</evidence>
<proteinExistence type="predicted"/>
<dbReference type="Proteomes" id="UP001500729">
    <property type="component" value="Unassembled WGS sequence"/>
</dbReference>
<feature type="compositionally biased region" description="Low complexity" evidence="1">
    <location>
        <begin position="91"/>
        <end position="103"/>
    </location>
</feature>
<protein>
    <recommendedName>
        <fullName evidence="4">HicB-like protein involved in pilus formation</fullName>
    </recommendedName>
</protein>
<dbReference type="Gene3D" id="1.10.1220.10">
    <property type="entry name" value="Met repressor-like"/>
    <property type="match status" value="1"/>
</dbReference>
<comment type="caution">
    <text evidence="2">The sequence shown here is derived from an EMBL/GenBank/DDBJ whole genome shotgun (WGS) entry which is preliminary data.</text>
</comment>
<reference evidence="2 3" key="1">
    <citation type="journal article" date="2019" name="Int. J. Syst. Evol. Microbiol.">
        <title>The Global Catalogue of Microorganisms (GCM) 10K type strain sequencing project: providing services to taxonomists for standard genome sequencing and annotation.</title>
        <authorList>
            <consortium name="The Broad Institute Genomics Platform"/>
            <consortium name="The Broad Institute Genome Sequencing Center for Infectious Disease"/>
            <person name="Wu L."/>
            <person name="Ma J."/>
        </authorList>
    </citation>
    <scope>NUCLEOTIDE SEQUENCE [LARGE SCALE GENOMIC DNA]</scope>
    <source>
        <strain evidence="2 3">JCM 10303</strain>
    </source>
</reference>
<dbReference type="InterPro" id="IPR010985">
    <property type="entry name" value="Ribbon_hlx_hlx"/>
</dbReference>
<dbReference type="Pfam" id="PF05534">
    <property type="entry name" value="HicB"/>
    <property type="match status" value="1"/>
</dbReference>
<feature type="region of interest" description="Disordered" evidence="1">
    <location>
        <begin position="76"/>
        <end position="122"/>
    </location>
</feature>
<accession>A0ABN1C9Z8</accession>
<organism evidence="2 3">
    <name type="scientific">Saccharopolyspora erythraea</name>
    <name type="common">Streptomyces erythraeus</name>
    <dbReference type="NCBI Taxonomy" id="1836"/>
    <lineage>
        <taxon>Bacteria</taxon>
        <taxon>Bacillati</taxon>
        <taxon>Actinomycetota</taxon>
        <taxon>Actinomycetes</taxon>
        <taxon>Pseudonocardiales</taxon>
        <taxon>Pseudonocardiaceae</taxon>
        <taxon>Saccharopolyspora</taxon>
    </lineage>
</organism>
<gene>
    <name evidence="2" type="ORF">GCM10009533_11550</name>
</gene>
<evidence type="ECO:0000313" key="2">
    <source>
        <dbReference type="EMBL" id="GAA0514305.1"/>
    </source>
</evidence>
<dbReference type="InterPro" id="IPR013321">
    <property type="entry name" value="Arc_rbn_hlx_hlx"/>
</dbReference>
<dbReference type="EMBL" id="BAAAGS010000005">
    <property type="protein sequence ID" value="GAA0514305.1"/>
    <property type="molecule type" value="Genomic_DNA"/>
</dbReference>
<name>A0ABN1C9Z8_SACER</name>
<dbReference type="SUPFAM" id="SSF47598">
    <property type="entry name" value="Ribbon-helix-helix"/>
    <property type="match status" value="1"/>
</dbReference>